<dbReference type="SUPFAM" id="SSF51905">
    <property type="entry name" value="FAD/NAD(P)-binding domain"/>
    <property type="match status" value="1"/>
</dbReference>
<proteinExistence type="predicted"/>
<dbReference type="OrthoDB" id="9791689at2"/>
<organism evidence="5 6">
    <name type="scientific">Reyranella soli</name>
    <dbReference type="NCBI Taxonomy" id="1230389"/>
    <lineage>
        <taxon>Bacteria</taxon>
        <taxon>Pseudomonadati</taxon>
        <taxon>Pseudomonadota</taxon>
        <taxon>Alphaproteobacteria</taxon>
        <taxon>Hyphomicrobiales</taxon>
        <taxon>Reyranellaceae</taxon>
        <taxon>Reyranella</taxon>
    </lineage>
</organism>
<sequence length="526" mass="56792">MSVENAAEVLIVGAGPTGLSLAITLRRYGIPVRIIDRNAEPSTVSKALALWSASLEALQGMGVVDRFVAEGQRLKALCVGEGGRRLATLAVGEGIDSAFPFPLLLPQSRTEELLTARLAELGVTIERSVELIGLGQDMSGVTATLRGANGTVEVVRTKYLAGCDGARSAVRQTLDIQFEGYTEPQTFLLADVKIDGGDLDHRSIYLWWRDGGTIAMFPFGNEVWRIFSMRDPDSDAPATLEEMQHCVDQYGPGSLKLRDPSWLSIFRINERLAVRYRAGRCFLAGDAAHIHSPAGGQGMNTGIQDAVNLGWKLAYVLNGAADSELLLDSYEAERRPIARAVIAAAAQKQHLSFGASKLTSRIRNMAVSIFGNIPAVHRKLQVELSETEFAYRDGPLVALAAGKLGGKRTDVGTRAREASIVDGPDGRNASLWPYLSAPRHSLLVFEDENHPIPLNDAVAQAGDTLQVLRLGSSWDPDGEVRSRYRLNGPGWVLVRPDQVVAARGVGADFTALHAYAARVLRPKPAA</sequence>
<evidence type="ECO:0000256" key="3">
    <source>
        <dbReference type="ARBA" id="ARBA00022827"/>
    </source>
</evidence>
<dbReference type="RefSeq" id="WP_147149840.1">
    <property type="nucleotide sequence ID" value="NZ_BKAJ01000045.1"/>
</dbReference>
<keyword evidence="3" id="KW-0274">FAD</keyword>
<evidence type="ECO:0000259" key="4">
    <source>
        <dbReference type="Pfam" id="PF01494"/>
    </source>
</evidence>
<keyword evidence="2" id="KW-0285">Flavoprotein</keyword>
<dbReference type="GO" id="GO:0016709">
    <property type="term" value="F:oxidoreductase activity, acting on paired donors, with incorporation or reduction of molecular oxygen, NAD(P)H as one donor, and incorporation of one atom of oxygen"/>
    <property type="evidence" value="ECO:0007669"/>
    <property type="project" value="UniProtKB-ARBA"/>
</dbReference>
<dbReference type="GO" id="GO:0071949">
    <property type="term" value="F:FAD binding"/>
    <property type="evidence" value="ECO:0007669"/>
    <property type="project" value="InterPro"/>
</dbReference>
<evidence type="ECO:0000313" key="5">
    <source>
        <dbReference type="EMBL" id="GEP55762.1"/>
    </source>
</evidence>
<feature type="domain" description="FAD-binding" evidence="4">
    <location>
        <begin position="7"/>
        <end position="344"/>
    </location>
</feature>
<comment type="caution">
    <text evidence="5">The sequence shown here is derived from an EMBL/GenBank/DDBJ whole genome shotgun (WGS) entry which is preliminary data.</text>
</comment>
<evidence type="ECO:0000313" key="6">
    <source>
        <dbReference type="Proteomes" id="UP000321058"/>
    </source>
</evidence>
<accession>A0A512N9W6</accession>
<dbReference type="PRINTS" id="PR00420">
    <property type="entry name" value="RNGMNOXGNASE"/>
</dbReference>
<comment type="cofactor">
    <cofactor evidence="1">
        <name>FAD</name>
        <dbReference type="ChEBI" id="CHEBI:57692"/>
    </cofactor>
</comment>
<dbReference type="Gene3D" id="3.50.50.60">
    <property type="entry name" value="FAD/NAD(P)-binding domain"/>
    <property type="match status" value="1"/>
</dbReference>
<dbReference type="Proteomes" id="UP000321058">
    <property type="component" value="Unassembled WGS sequence"/>
</dbReference>
<dbReference type="Pfam" id="PF01494">
    <property type="entry name" value="FAD_binding_3"/>
    <property type="match status" value="1"/>
</dbReference>
<gene>
    <name evidence="5" type="ORF">RSO01_29280</name>
</gene>
<dbReference type="PANTHER" id="PTHR43004:SF19">
    <property type="entry name" value="BINDING MONOOXYGENASE, PUTATIVE (JCVI)-RELATED"/>
    <property type="match status" value="1"/>
</dbReference>
<name>A0A512N9W6_9HYPH</name>
<dbReference type="Gene3D" id="3.40.30.120">
    <property type="match status" value="1"/>
</dbReference>
<dbReference type="AlphaFoldDB" id="A0A512N9W6"/>
<dbReference type="InterPro" id="IPR002938">
    <property type="entry name" value="FAD-bd"/>
</dbReference>
<protein>
    <submittedName>
        <fullName evidence="5">Oxygenase</fullName>
    </submittedName>
</protein>
<keyword evidence="6" id="KW-1185">Reference proteome</keyword>
<dbReference type="Gene3D" id="3.30.70.2450">
    <property type="match status" value="1"/>
</dbReference>
<dbReference type="PANTHER" id="PTHR43004">
    <property type="entry name" value="TRK SYSTEM POTASSIUM UPTAKE PROTEIN"/>
    <property type="match status" value="1"/>
</dbReference>
<evidence type="ECO:0000256" key="1">
    <source>
        <dbReference type="ARBA" id="ARBA00001974"/>
    </source>
</evidence>
<evidence type="ECO:0000256" key="2">
    <source>
        <dbReference type="ARBA" id="ARBA00022630"/>
    </source>
</evidence>
<dbReference type="EMBL" id="BKAJ01000045">
    <property type="protein sequence ID" value="GEP55762.1"/>
    <property type="molecule type" value="Genomic_DNA"/>
</dbReference>
<dbReference type="InterPro" id="IPR036188">
    <property type="entry name" value="FAD/NAD-bd_sf"/>
</dbReference>
<reference evidence="5 6" key="1">
    <citation type="submission" date="2019-07" db="EMBL/GenBank/DDBJ databases">
        <title>Whole genome shotgun sequence of Reyranella soli NBRC 108950.</title>
        <authorList>
            <person name="Hosoyama A."/>
            <person name="Uohara A."/>
            <person name="Ohji S."/>
            <person name="Ichikawa N."/>
        </authorList>
    </citation>
    <scope>NUCLEOTIDE SEQUENCE [LARGE SCALE GENOMIC DNA]</scope>
    <source>
        <strain evidence="5 6">NBRC 108950</strain>
    </source>
</reference>
<dbReference type="InterPro" id="IPR050641">
    <property type="entry name" value="RIFMO-like"/>
</dbReference>